<sequence>MGGFLASFEIRRYTKYSHPDNRKEYKKPAVFRACFKCCRKKQCTGADHAQTEPKLMRQGIVGVTDRIRDFLHFLYHCKNVTGNEDERH</sequence>
<protein>
    <submittedName>
        <fullName evidence="1">Uncharacterized protein</fullName>
    </submittedName>
</protein>
<organism evidence="1">
    <name type="scientific">Siphoviridae sp. ctlwB1</name>
    <dbReference type="NCBI Taxonomy" id="2826449"/>
    <lineage>
        <taxon>Viruses</taxon>
        <taxon>Duplodnaviria</taxon>
        <taxon>Heunggongvirae</taxon>
        <taxon>Uroviricota</taxon>
        <taxon>Caudoviricetes</taxon>
    </lineage>
</organism>
<proteinExistence type="predicted"/>
<name>A0A8S5NDW0_9CAUD</name>
<reference evidence="1" key="1">
    <citation type="journal article" date="2021" name="Proc. Natl. Acad. Sci. U.S.A.">
        <title>A Catalog of Tens of Thousands of Viruses from Human Metagenomes Reveals Hidden Associations with Chronic Diseases.</title>
        <authorList>
            <person name="Tisza M.J."/>
            <person name="Buck C.B."/>
        </authorList>
    </citation>
    <scope>NUCLEOTIDE SEQUENCE</scope>
    <source>
        <strain evidence="1">CtlwB1</strain>
    </source>
</reference>
<accession>A0A8S5NDW0</accession>
<evidence type="ECO:0000313" key="1">
    <source>
        <dbReference type="EMBL" id="DAD92416.1"/>
    </source>
</evidence>
<dbReference type="EMBL" id="BK015134">
    <property type="protein sequence ID" value="DAD92416.1"/>
    <property type="molecule type" value="Genomic_DNA"/>
</dbReference>